<protein>
    <recommendedName>
        <fullName evidence="2">Hemerythrin-like domain-containing protein</fullName>
    </recommendedName>
</protein>
<dbReference type="Pfam" id="PF01814">
    <property type="entry name" value="Hemerythrin"/>
    <property type="match status" value="1"/>
</dbReference>
<evidence type="ECO:0000259" key="2">
    <source>
        <dbReference type="Pfam" id="PF01814"/>
    </source>
</evidence>
<evidence type="ECO:0000313" key="3">
    <source>
        <dbReference type="EMBL" id="GAV08101.1"/>
    </source>
</evidence>
<dbReference type="AlphaFoldDB" id="A0A1D1W3T7"/>
<feature type="region of interest" description="Disordered" evidence="1">
    <location>
        <begin position="196"/>
        <end position="216"/>
    </location>
</feature>
<feature type="compositionally biased region" description="Low complexity" evidence="1">
    <location>
        <begin position="296"/>
        <end position="308"/>
    </location>
</feature>
<feature type="compositionally biased region" description="Gly residues" evidence="1">
    <location>
        <begin position="346"/>
        <end position="362"/>
    </location>
</feature>
<feature type="compositionally biased region" description="Low complexity" evidence="1">
    <location>
        <begin position="273"/>
        <end position="282"/>
    </location>
</feature>
<feature type="compositionally biased region" description="Low complexity" evidence="1">
    <location>
        <begin position="24"/>
        <end position="45"/>
    </location>
</feature>
<reference evidence="3 4" key="1">
    <citation type="journal article" date="2016" name="Nat. Commun.">
        <title>Extremotolerant tardigrade genome and improved radiotolerance of human cultured cells by tardigrade-unique protein.</title>
        <authorList>
            <person name="Hashimoto T."/>
            <person name="Horikawa D.D."/>
            <person name="Saito Y."/>
            <person name="Kuwahara H."/>
            <person name="Kozuka-Hata H."/>
            <person name="Shin-I T."/>
            <person name="Minakuchi Y."/>
            <person name="Ohishi K."/>
            <person name="Motoyama A."/>
            <person name="Aizu T."/>
            <person name="Enomoto A."/>
            <person name="Kondo K."/>
            <person name="Tanaka S."/>
            <person name="Hara Y."/>
            <person name="Koshikawa S."/>
            <person name="Sagara H."/>
            <person name="Miura T."/>
            <person name="Yokobori S."/>
            <person name="Miyagawa K."/>
            <person name="Suzuki Y."/>
            <person name="Kubo T."/>
            <person name="Oyama M."/>
            <person name="Kohara Y."/>
            <person name="Fujiyama A."/>
            <person name="Arakawa K."/>
            <person name="Katayama T."/>
            <person name="Toyoda A."/>
            <person name="Kunieda T."/>
        </authorList>
    </citation>
    <scope>NUCLEOTIDE SEQUENCE [LARGE SCALE GENOMIC DNA]</scope>
    <source>
        <strain evidence="3 4">YOKOZUNA-1</strain>
    </source>
</reference>
<feature type="domain" description="Hemerythrin-like" evidence="2">
    <location>
        <begin position="54"/>
        <end position="165"/>
    </location>
</feature>
<proteinExistence type="predicted"/>
<feature type="compositionally biased region" description="Basic and acidic residues" evidence="1">
    <location>
        <begin position="363"/>
        <end position="430"/>
    </location>
</feature>
<feature type="region of interest" description="Disordered" evidence="1">
    <location>
        <begin position="1"/>
        <end position="52"/>
    </location>
</feature>
<feature type="compositionally biased region" description="Basic and acidic residues" evidence="1">
    <location>
        <begin position="1"/>
        <end position="17"/>
    </location>
</feature>
<evidence type="ECO:0000256" key="1">
    <source>
        <dbReference type="SAM" id="MobiDB-lite"/>
    </source>
</evidence>
<feature type="compositionally biased region" description="Gly residues" evidence="1">
    <location>
        <begin position="313"/>
        <end position="329"/>
    </location>
</feature>
<name>A0A1D1W3T7_RAMVA</name>
<organism evidence="3 4">
    <name type="scientific">Ramazzottius varieornatus</name>
    <name type="common">Water bear</name>
    <name type="synonym">Tardigrade</name>
    <dbReference type="NCBI Taxonomy" id="947166"/>
    <lineage>
        <taxon>Eukaryota</taxon>
        <taxon>Metazoa</taxon>
        <taxon>Ecdysozoa</taxon>
        <taxon>Tardigrada</taxon>
        <taxon>Eutardigrada</taxon>
        <taxon>Parachela</taxon>
        <taxon>Hypsibioidea</taxon>
        <taxon>Ramazzottiidae</taxon>
        <taxon>Ramazzottius</taxon>
    </lineage>
</organism>
<feature type="region of interest" description="Disordered" evidence="1">
    <location>
        <begin position="238"/>
        <end position="498"/>
    </location>
</feature>
<gene>
    <name evidence="3" type="primary">RvY_17842-1</name>
    <name evidence="3" type="synonym">RvY_17842.1</name>
    <name evidence="3" type="ORF">RvY_17842</name>
</gene>
<dbReference type="EMBL" id="BDGG01000016">
    <property type="protein sequence ID" value="GAV08101.1"/>
    <property type="molecule type" value="Genomic_DNA"/>
</dbReference>
<comment type="caution">
    <text evidence="3">The sequence shown here is derived from an EMBL/GenBank/DDBJ whole genome shotgun (WGS) entry which is preliminary data.</text>
</comment>
<evidence type="ECO:0000313" key="4">
    <source>
        <dbReference type="Proteomes" id="UP000186922"/>
    </source>
</evidence>
<dbReference type="Gene3D" id="1.20.120.520">
    <property type="entry name" value="nmb1532 protein domain like"/>
    <property type="match status" value="1"/>
</dbReference>
<sequence>MATKHADNDSKTSDKSKQGGQGGEQAASGSSHGKSGSAAQKKGQSNSDKPGSSIIDLVVEDHVKVKELFKQLQTLSDEDGESVYQQLCWDVSLHAVTEELVMYPLQEKLGEEGKMMAQESRMDHEKTKGILRELDGKKLAHHGVREMLGSAIGALVEHINKEEENDLVYLREKLSEQELMNAGRDYQHCKSIIPDIAPSNQVGSEQQEDMSEEDSHFKTPMELLLSGKEKIQKILGLDSGAQGNNSSGGDKQGSKDEKDGNKSSSGGQGGKSSGQQGSTQSEGDSKSHGGQGGKSSGQQGSKSQSEGDSTPRGGQGHGGQGHGGQGGKSSGQQGSKTQSEGDGKSHGGQGGKSGSSTGQHGGKSGESDSKSSTGKDQEGQEEHVYDLRERDESGHVVHVDEHAHKDQAGQNDQGKHGGSQHDGRKSRNGDEDVEMASQGNKKGGKEAGDQDKNGGDHGSAKNGQGKREHEEGGEQASKKKATDSRGGQDKMEVDSGSH</sequence>
<accession>A0A1D1W3T7</accession>
<dbReference type="OrthoDB" id="9983919at2759"/>
<dbReference type="PANTHER" id="PTHR35585:SF1">
    <property type="entry name" value="HHE DOMAIN PROTEIN (AFU_ORTHOLOGUE AFUA_4G00730)"/>
    <property type="match status" value="1"/>
</dbReference>
<dbReference type="PANTHER" id="PTHR35585">
    <property type="entry name" value="HHE DOMAIN PROTEIN (AFU_ORTHOLOGUE AFUA_4G00730)"/>
    <property type="match status" value="1"/>
</dbReference>
<feature type="compositionally biased region" description="Basic and acidic residues" evidence="1">
    <location>
        <begin position="252"/>
        <end position="261"/>
    </location>
</feature>
<feature type="compositionally biased region" description="Basic and acidic residues" evidence="1">
    <location>
        <begin position="443"/>
        <end position="498"/>
    </location>
</feature>
<dbReference type="STRING" id="947166.A0A1D1W3T7"/>
<dbReference type="Proteomes" id="UP000186922">
    <property type="component" value="Unassembled WGS sequence"/>
</dbReference>
<keyword evidence="4" id="KW-1185">Reference proteome</keyword>
<dbReference type="InterPro" id="IPR012312">
    <property type="entry name" value="Hemerythrin-like"/>
</dbReference>